<comment type="caution">
    <text evidence="1">The sequence shown here is derived from an EMBL/GenBank/DDBJ whole genome shotgun (WGS) entry which is preliminary data.</text>
</comment>
<gene>
    <name evidence="1" type="ORF">S01H1_09225</name>
</gene>
<protein>
    <recommendedName>
        <fullName evidence="2">PIN domain-containing protein</fullName>
    </recommendedName>
</protein>
<dbReference type="AlphaFoldDB" id="X0U216"/>
<evidence type="ECO:0008006" key="2">
    <source>
        <dbReference type="Google" id="ProtNLM"/>
    </source>
</evidence>
<feature type="non-terminal residue" evidence="1">
    <location>
        <position position="1"/>
    </location>
</feature>
<organism evidence="1">
    <name type="scientific">marine sediment metagenome</name>
    <dbReference type="NCBI Taxonomy" id="412755"/>
    <lineage>
        <taxon>unclassified sequences</taxon>
        <taxon>metagenomes</taxon>
        <taxon>ecological metagenomes</taxon>
    </lineage>
</organism>
<name>X0U216_9ZZZZ</name>
<proteinExistence type="predicted"/>
<evidence type="ECO:0000313" key="1">
    <source>
        <dbReference type="EMBL" id="GAF82470.1"/>
    </source>
</evidence>
<accession>X0U216</accession>
<sequence>ISNVVITEIQETPDISLREGMLNAIKGIPVLEFDEEAERLSNEYVHYGAVPQRYRTDSLHIGIAVVNQMNFLISWNYKHIVRRKTREIVRMVNALKRYPIIEIVSPPEILGGEEE</sequence>
<dbReference type="EMBL" id="BARS01004714">
    <property type="protein sequence ID" value="GAF82470.1"/>
    <property type="molecule type" value="Genomic_DNA"/>
</dbReference>
<reference evidence="1" key="1">
    <citation type="journal article" date="2014" name="Front. Microbiol.">
        <title>High frequency of phylogenetically diverse reductive dehalogenase-homologous genes in deep subseafloor sedimentary metagenomes.</title>
        <authorList>
            <person name="Kawai M."/>
            <person name="Futagami T."/>
            <person name="Toyoda A."/>
            <person name="Takaki Y."/>
            <person name="Nishi S."/>
            <person name="Hori S."/>
            <person name="Arai W."/>
            <person name="Tsubouchi T."/>
            <person name="Morono Y."/>
            <person name="Uchiyama I."/>
            <person name="Ito T."/>
            <person name="Fujiyama A."/>
            <person name="Inagaki F."/>
            <person name="Takami H."/>
        </authorList>
    </citation>
    <scope>NUCLEOTIDE SEQUENCE</scope>
    <source>
        <strain evidence="1">Expedition CK06-06</strain>
    </source>
</reference>